<dbReference type="SUPFAM" id="SSF55718">
    <property type="entry name" value="SCP-like"/>
    <property type="match status" value="1"/>
</dbReference>
<dbReference type="Pfam" id="PF13527">
    <property type="entry name" value="Acetyltransf_9"/>
    <property type="match status" value="1"/>
</dbReference>
<evidence type="ECO:0000256" key="2">
    <source>
        <dbReference type="ARBA" id="ARBA00022488"/>
    </source>
</evidence>
<dbReference type="AlphaFoldDB" id="A0A7I9ZIG3"/>
<dbReference type="EMBL" id="BLLB01000002">
    <property type="protein sequence ID" value="GFH00457.1"/>
    <property type="molecule type" value="Genomic_DNA"/>
</dbReference>
<comment type="similarity">
    <text evidence="1 5">Belongs to the acetyltransferase Eis family.</text>
</comment>
<comment type="subunit">
    <text evidence="5">Homohexamer; trimer of dimers.</text>
</comment>
<reference evidence="7 8" key="1">
    <citation type="journal article" date="2019" name="Emerg. Microbes Infect.">
        <title>Comprehensive subspecies identification of 175 nontuberculous mycobacteria species based on 7547 genomic profiles.</title>
        <authorList>
            <person name="Matsumoto Y."/>
            <person name="Kinjo T."/>
            <person name="Motooka D."/>
            <person name="Nabeya D."/>
            <person name="Jung N."/>
            <person name="Uechi K."/>
            <person name="Horii T."/>
            <person name="Iida T."/>
            <person name="Fujita J."/>
            <person name="Nakamura S."/>
        </authorList>
    </citation>
    <scope>NUCLEOTIDE SEQUENCE [LARGE SCALE GENOMIC DNA]</scope>
    <source>
        <strain evidence="7 8">JCM 30996</strain>
    </source>
</reference>
<dbReference type="SUPFAM" id="SSF55729">
    <property type="entry name" value="Acyl-CoA N-acyltransferases (Nat)"/>
    <property type="match status" value="1"/>
</dbReference>
<dbReference type="HAMAP" id="MF_01812">
    <property type="entry name" value="Eis"/>
    <property type="match status" value="1"/>
</dbReference>
<dbReference type="PROSITE" id="PS51186">
    <property type="entry name" value="GNAT"/>
    <property type="match status" value="1"/>
</dbReference>
<evidence type="ECO:0000313" key="7">
    <source>
        <dbReference type="EMBL" id="GFH00457.1"/>
    </source>
</evidence>
<dbReference type="Pfam" id="PF17668">
    <property type="entry name" value="Acetyltransf_17"/>
    <property type="match status" value="1"/>
</dbReference>
<dbReference type="Gene3D" id="3.40.630.30">
    <property type="match status" value="2"/>
</dbReference>
<evidence type="ECO:0000256" key="1">
    <source>
        <dbReference type="ARBA" id="ARBA00009213"/>
    </source>
</evidence>
<dbReference type="InterPro" id="IPR022902">
    <property type="entry name" value="NAcTrfase_Eis"/>
</dbReference>
<evidence type="ECO:0000256" key="3">
    <source>
        <dbReference type="ARBA" id="ARBA00022679"/>
    </source>
</evidence>
<dbReference type="InterPro" id="IPR016181">
    <property type="entry name" value="Acyl_CoA_acyltransferase"/>
</dbReference>
<feature type="binding site" evidence="5">
    <location>
        <begin position="150"/>
        <end position="151"/>
    </location>
    <ligand>
        <name>acetyl-CoA</name>
        <dbReference type="ChEBI" id="CHEBI:57288"/>
    </ligand>
</feature>
<dbReference type="Gene3D" id="3.30.1050.10">
    <property type="entry name" value="SCP2 sterol-binding domain"/>
    <property type="match status" value="1"/>
</dbReference>
<organism evidence="7 8">
    <name type="scientific">Mycolicibacterium hippocampi</name>
    <dbReference type="NCBI Taxonomy" id="659824"/>
    <lineage>
        <taxon>Bacteria</taxon>
        <taxon>Bacillati</taxon>
        <taxon>Actinomycetota</taxon>
        <taxon>Actinomycetes</taxon>
        <taxon>Mycobacteriales</taxon>
        <taxon>Mycobacteriaceae</taxon>
        <taxon>Mycolicibacterium</taxon>
    </lineage>
</organism>
<feature type="domain" description="N-acetyltransferase" evidence="6">
    <location>
        <begin position="36"/>
        <end position="201"/>
    </location>
</feature>
<keyword evidence="3 5" id="KW-0808">Transferase</keyword>
<comment type="caution">
    <text evidence="7">The sequence shown here is derived from an EMBL/GenBank/DDBJ whole genome shotgun (WGS) entry which is preliminary data.</text>
</comment>
<dbReference type="InterPro" id="IPR051554">
    <property type="entry name" value="Acetyltransferase_Eis"/>
</dbReference>
<dbReference type="NCBIfam" id="NF002368">
    <property type="entry name" value="PRK01346.1-5"/>
    <property type="match status" value="1"/>
</dbReference>
<evidence type="ECO:0000256" key="4">
    <source>
        <dbReference type="ARBA" id="ARBA00023315"/>
    </source>
</evidence>
<sequence>MVRPYRGKLRCGERTSCVTVWGVADTSHTSRTQNELTVRSVEEADWPAMALVAATCFGVWQPPEAVEAWRSMMPPGSAVVACDGPDVVGTAVFLDLSVTVPGGTVLPMAGVSWVAVLPTHRRRGALRKMFEELHARMAAKSYPLAGLEASEAGIYGRFGYGPAAVLHRRSVDRRAAGFHHGVPDPGGVRVVRAAEHRDKLEEIYERWRLQTPGGLHSPRALWDEVLADREIFRGGGSAYFCLLHADGFAMYRVHSGDQKSTVEVTKLTAVTPQAHIALWRALLGMDLMATINVATTRDDVLPYLLTDHRLVRTTGVEDALWLRMIDIPAVLQARSYSAELSVVLDVSDGVLGGGGRFALEVRGGRVRCVPTDAPADAHLDLSVLGSLYMGAHRPSAFATAERLRCSDSAVVAGLDAAFATDVPAELGYGF</sequence>
<dbReference type="CDD" id="cd04301">
    <property type="entry name" value="NAT_SF"/>
    <property type="match status" value="1"/>
</dbReference>
<dbReference type="Pfam" id="PF13530">
    <property type="entry name" value="SCP2_2"/>
    <property type="match status" value="1"/>
</dbReference>
<evidence type="ECO:0000256" key="5">
    <source>
        <dbReference type="HAMAP-Rule" id="MF_01812"/>
    </source>
</evidence>
<dbReference type="Proteomes" id="UP000465304">
    <property type="component" value="Unassembled WGS sequence"/>
</dbReference>
<feature type="binding site" evidence="5">
    <location>
        <begin position="114"/>
        <end position="116"/>
    </location>
    <ligand>
        <name>acetyl-CoA</name>
        <dbReference type="ChEBI" id="CHEBI:57288"/>
    </ligand>
</feature>
<protein>
    <submittedName>
        <fullName evidence="7">UPF0256 protein</fullName>
    </submittedName>
</protein>
<accession>A0A7I9ZIG3</accession>
<evidence type="ECO:0000259" key="6">
    <source>
        <dbReference type="PROSITE" id="PS51186"/>
    </source>
</evidence>
<keyword evidence="2" id="KW-1036">Host cytoplasmic vesicle</keyword>
<proteinExistence type="inferred from homology"/>
<keyword evidence="4 5" id="KW-0012">Acyltransferase</keyword>
<name>A0A7I9ZIG3_9MYCO</name>
<dbReference type="NCBIfam" id="NF002367">
    <property type="entry name" value="PRK01346.1-4"/>
    <property type="match status" value="1"/>
</dbReference>
<dbReference type="GO" id="GO:0030649">
    <property type="term" value="P:aminoglycoside antibiotic catabolic process"/>
    <property type="evidence" value="ECO:0007669"/>
    <property type="project" value="TreeGrafter"/>
</dbReference>
<feature type="binding site" evidence="5">
    <location>
        <begin position="122"/>
        <end position="127"/>
    </location>
    <ligand>
        <name>acetyl-CoA</name>
        <dbReference type="ChEBI" id="CHEBI:57288"/>
    </ligand>
</feature>
<evidence type="ECO:0000313" key="8">
    <source>
        <dbReference type="Proteomes" id="UP000465304"/>
    </source>
</evidence>
<dbReference type="InterPro" id="IPR000182">
    <property type="entry name" value="GNAT_dom"/>
</dbReference>
<keyword evidence="8" id="KW-1185">Reference proteome</keyword>
<feature type="active site" description="Proton donor" evidence="5">
    <location>
        <position position="155"/>
    </location>
</feature>
<feature type="active site" description="Proton acceptor; via carboxylate" evidence="5">
    <location>
        <position position="430"/>
    </location>
</feature>
<dbReference type="InterPro" id="IPR025559">
    <property type="entry name" value="Eis_dom"/>
</dbReference>
<dbReference type="PANTHER" id="PTHR37817">
    <property type="entry name" value="N-ACETYLTRANSFERASE EIS"/>
    <property type="match status" value="1"/>
</dbReference>
<dbReference type="InterPro" id="IPR036527">
    <property type="entry name" value="SCP2_sterol-bd_dom_sf"/>
</dbReference>
<gene>
    <name evidence="7" type="primary">eis</name>
    <name evidence="7" type="ORF">MHIP_09400</name>
</gene>
<dbReference type="GO" id="GO:0034069">
    <property type="term" value="F:aminoglycoside N-acetyltransferase activity"/>
    <property type="evidence" value="ECO:0007669"/>
    <property type="project" value="TreeGrafter"/>
</dbReference>
<dbReference type="InterPro" id="IPR041380">
    <property type="entry name" value="Acetyltransf_17"/>
</dbReference>
<dbReference type="PANTHER" id="PTHR37817:SF1">
    <property type="entry name" value="N-ACETYLTRANSFERASE EIS"/>
    <property type="match status" value="1"/>
</dbReference>